<dbReference type="Gene3D" id="3.20.20.30">
    <property type="entry name" value="Luciferase-like domain"/>
    <property type="match status" value="1"/>
</dbReference>
<sequence>MNDIRFGVFLSPHRDNSLITDNAQAAESSGFDFAAVQDHPYVPDFLDPYVLIGHLAARTGTLRFLTDVANLPLRPAPLLAKTAASLDVVSRGRFDLGLGGGRSWPQIAGLGGPTWTPGQTVNAIDEAITVLRAMWEPRPSVTLPGKTYSLDAVATGPAPVHPVGILLGASGPRMLDLLGRRADGWIAPLATPFETKPAAQDAIDAAARAAGRSPRDIRRVIQLVGSVTGSTTPVEVPLSGPNGRPVHANPDQWARVIAHFVTEQRFDAVNLVPERETPDQISLFGEHVIPAARQLVADQSRAA</sequence>
<keyword evidence="4" id="KW-1185">Reference proteome</keyword>
<gene>
    <name evidence="3" type="ORF">GCM10010345_91880</name>
</gene>
<dbReference type="Pfam" id="PF00296">
    <property type="entry name" value="Bac_luciferase"/>
    <property type="match status" value="1"/>
</dbReference>
<evidence type="ECO:0000313" key="4">
    <source>
        <dbReference type="Proteomes" id="UP000653644"/>
    </source>
</evidence>
<dbReference type="Proteomes" id="UP000653644">
    <property type="component" value="Unassembled WGS sequence"/>
</dbReference>
<protein>
    <recommendedName>
        <fullName evidence="2">Luciferase-like domain-containing protein</fullName>
    </recommendedName>
</protein>
<evidence type="ECO:0000259" key="2">
    <source>
        <dbReference type="Pfam" id="PF00296"/>
    </source>
</evidence>
<dbReference type="PANTHER" id="PTHR43244">
    <property type="match status" value="1"/>
</dbReference>
<comment type="caution">
    <text evidence="3">The sequence shown here is derived from an EMBL/GenBank/DDBJ whole genome shotgun (WGS) entry which is preliminary data.</text>
</comment>
<dbReference type="PANTHER" id="PTHR43244:SF1">
    <property type="entry name" value="5,10-METHYLENETETRAHYDROMETHANOPTERIN REDUCTASE"/>
    <property type="match status" value="1"/>
</dbReference>
<dbReference type="SUPFAM" id="SSF51679">
    <property type="entry name" value="Bacterial luciferase-like"/>
    <property type="match status" value="1"/>
</dbReference>
<dbReference type="EMBL" id="BMVN01000103">
    <property type="protein sequence ID" value="GHA75191.1"/>
    <property type="molecule type" value="Genomic_DNA"/>
</dbReference>
<proteinExistence type="predicted"/>
<dbReference type="InterPro" id="IPR036661">
    <property type="entry name" value="Luciferase-like_sf"/>
</dbReference>
<evidence type="ECO:0000256" key="1">
    <source>
        <dbReference type="ARBA" id="ARBA00023002"/>
    </source>
</evidence>
<name>A0ABQ3DGV0_9ACTN</name>
<keyword evidence="1" id="KW-0560">Oxidoreductase</keyword>
<evidence type="ECO:0000313" key="3">
    <source>
        <dbReference type="EMBL" id="GHA75191.1"/>
    </source>
</evidence>
<reference evidence="4" key="1">
    <citation type="journal article" date="2019" name="Int. J. Syst. Evol. Microbiol.">
        <title>The Global Catalogue of Microorganisms (GCM) 10K type strain sequencing project: providing services to taxonomists for standard genome sequencing and annotation.</title>
        <authorList>
            <consortium name="The Broad Institute Genomics Platform"/>
            <consortium name="The Broad Institute Genome Sequencing Center for Infectious Disease"/>
            <person name="Wu L."/>
            <person name="Ma J."/>
        </authorList>
    </citation>
    <scope>NUCLEOTIDE SEQUENCE [LARGE SCALE GENOMIC DNA]</scope>
    <source>
        <strain evidence="4">JCM 4733</strain>
    </source>
</reference>
<dbReference type="RefSeq" id="WP_189895110.1">
    <property type="nucleotide sequence ID" value="NZ_BMVN01000103.1"/>
</dbReference>
<dbReference type="InterPro" id="IPR011251">
    <property type="entry name" value="Luciferase-like_dom"/>
</dbReference>
<feature type="domain" description="Luciferase-like" evidence="2">
    <location>
        <begin position="6"/>
        <end position="225"/>
    </location>
</feature>
<dbReference type="InterPro" id="IPR050564">
    <property type="entry name" value="F420-G6PD/mer"/>
</dbReference>
<accession>A0ABQ3DGV0</accession>
<organism evidence="3 4">
    <name type="scientific">Streptomyces canarius</name>
    <dbReference type="NCBI Taxonomy" id="285453"/>
    <lineage>
        <taxon>Bacteria</taxon>
        <taxon>Bacillati</taxon>
        <taxon>Actinomycetota</taxon>
        <taxon>Actinomycetes</taxon>
        <taxon>Kitasatosporales</taxon>
        <taxon>Streptomycetaceae</taxon>
        <taxon>Streptomyces</taxon>
    </lineage>
</organism>